<evidence type="ECO:0000256" key="1">
    <source>
        <dbReference type="SAM" id="Phobius"/>
    </source>
</evidence>
<organism evidence="2 3">
    <name type="scientific">Roseobacter litoralis (strain ATCC 49566 / DSM 6996 / JCM 21268 / NBRC 15278 / OCh 149)</name>
    <dbReference type="NCBI Taxonomy" id="391595"/>
    <lineage>
        <taxon>Bacteria</taxon>
        <taxon>Pseudomonadati</taxon>
        <taxon>Pseudomonadota</taxon>
        <taxon>Alphaproteobacteria</taxon>
        <taxon>Rhodobacterales</taxon>
        <taxon>Roseobacteraceae</taxon>
        <taxon>Roseobacter</taxon>
    </lineage>
</organism>
<sequence>MKIADETKTDFSISGYSTFFQLRRTYQIIFLLPVLTGSLILGRFIQPFTMV</sequence>
<evidence type="ECO:0000313" key="2">
    <source>
        <dbReference type="EMBL" id="AEI93964.1"/>
    </source>
</evidence>
<gene>
    <name evidence="2" type="ordered locus">RLO149_c019780</name>
</gene>
<keyword evidence="3" id="KW-1185">Reference proteome</keyword>
<name>F7ZKE5_ROSLO</name>
<keyword evidence="1" id="KW-1133">Transmembrane helix</keyword>
<accession>F7ZKE5</accession>
<dbReference type="HOGENOM" id="CLU_3103392_0_0_5"/>
<reference evidence="2 3" key="1">
    <citation type="journal article" date="2011" name="BMC Genomics">
        <title>Comparative genome analysis and genome-guided physiological analysis of Roseobacter litoralis.</title>
        <authorList>
            <person name="Kalhoefer D."/>
            <person name="Thole S."/>
            <person name="Voget S."/>
            <person name="Lehmann R."/>
            <person name="Liesegang H."/>
            <person name="Wollher A."/>
            <person name="Daniel R."/>
            <person name="Simon M."/>
            <person name="Brinkhoff T."/>
        </authorList>
    </citation>
    <scope>NUCLEOTIDE SEQUENCE [LARGE SCALE GENOMIC DNA]</scope>
    <source>
        <strain evidence="3">ATCC 49566 / DSM 6996 / JCM 21268 / NBRC 15278 / OCh 149</strain>
    </source>
</reference>
<dbReference type="KEGG" id="rli:RLO149_c019780"/>
<dbReference type="EMBL" id="CP002623">
    <property type="protein sequence ID" value="AEI93964.1"/>
    <property type="molecule type" value="Genomic_DNA"/>
</dbReference>
<keyword evidence="1" id="KW-0472">Membrane</keyword>
<proteinExistence type="predicted"/>
<protein>
    <submittedName>
        <fullName evidence="2">Uncharacterized protein</fullName>
    </submittedName>
</protein>
<dbReference type="STRING" id="391595.RLO149_c019780"/>
<dbReference type="AlphaFoldDB" id="F7ZKE5"/>
<dbReference type="Proteomes" id="UP000001353">
    <property type="component" value="Chromosome"/>
</dbReference>
<feature type="transmembrane region" description="Helical" evidence="1">
    <location>
        <begin position="26"/>
        <end position="45"/>
    </location>
</feature>
<keyword evidence="1" id="KW-0812">Transmembrane</keyword>
<evidence type="ECO:0000313" key="3">
    <source>
        <dbReference type="Proteomes" id="UP000001353"/>
    </source>
</evidence>